<dbReference type="EMBL" id="JACBZM010000001">
    <property type="protein sequence ID" value="NYI44569.1"/>
    <property type="molecule type" value="Genomic_DNA"/>
</dbReference>
<name>A0A7Y9ZFN4_9ACTN</name>
<feature type="region of interest" description="Disordered" evidence="1">
    <location>
        <begin position="1"/>
        <end position="24"/>
    </location>
</feature>
<dbReference type="AlphaFoldDB" id="A0A7Y9ZFN4"/>
<dbReference type="RefSeq" id="WP_036549297.1">
    <property type="nucleotide sequence ID" value="NZ_CP022295.1"/>
</dbReference>
<dbReference type="Proteomes" id="UP000662818">
    <property type="component" value="Chromosome"/>
</dbReference>
<gene>
    <name evidence="3" type="ORF">BJ993_001649</name>
    <name evidence="4" type="ORF">CFH99_23260</name>
</gene>
<dbReference type="Gene3D" id="3.10.450.50">
    <property type="match status" value="1"/>
</dbReference>
<sequence length="313" mass="32954">MAKKNRTKTSATATAPGEVGPRQPCPCGSGKRYKACHGAPGGGDVFVKRPFEGLASETDIVAMRELVPAATALLPLKGEYADRVVKLCTLLPMAAPAMVRDSGEVWLGLQVQHAFGDPSRDLGAVLVDALAADPGAGMIGLTSAPAADAPRLQDLVADGPLSVEVHEGFDYWVADMEASSELAQALEQAEGAAAPTARLTQVTAAYWTRMGAKEHLRWVMPEPEDALLDALARLHVSGDDVIVPDARFVGMFRAHGLLAPVWDLAVGTGPEALEDAAAAFKEKLDAALADTSELTTEQRSARNGLANRQVTIR</sequence>
<accession>A0A7Y9ZFN4</accession>
<dbReference type="SUPFAM" id="SSF103642">
    <property type="entry name" value="Sec-C motif"/>
    <property type="match status" value="1"/>
</dbReference>
<reference evidence="3 5" key="2">
    <citation type="submission" date="2020-07" db="EMBL/GenBank/DDBJ databases">
        <title>Sequencing the genomes of 1000 actinobacteria strains.</title>
        <authorList>
            <person name="Klenk H.-P."/>
        </authorList>
    </citation>
    <scope>NUCLEOTIDE SEQUENCE [LARGE SCALE GENOMIC DNA]</scope>
    <source>
        <strain evidence="3 5">DSM 15131</strain>
    </source>
</reference>
<proteinExistence type="predicted"/>
<feature type="domain" description="DUF5926" evidence="2">
    <location>
        <begin position="50"/>
        <end position="313"/>
    </location>
</feature>
<organism evidence="3 5">
    <name type="scientific">Nocardioides aromaticivorans</name>
    <dbReference type="NCBI Taxonomy" id="200618"/>
    <lineage>
        <taxon>Bacteria</taxon>
        <taxon>Bacillati</taxon>
        <taxon>Actinomycetota</taxon>
        <taxon>Actinomycetes</taxon>
        <taxon>Propionibacteriales</taxon>
        <taxon>Nocardioidaceae</taxon>
        <taxon>Nocardioides</taxon>
    </lineage>
</organism>
<dbReference type="InterPro" id="IPR004027">
    <property type="entry name" value="SEC_C_motif"/>
</dbReference>
<evidence type="ECO:0000313" key="3">
    <source>
        <dbReference type="EMBL" id="NYI44569.1"/>
    </source>
</evidence>
<dbReference type="EMBL" id="CP022295">
    <property type="protein sequence ID" value="QSR28546.1"/>
    <property type="molecule type" value="Genomic_DNA"/>
</dbReference>
<dbReference type="Proteomes" id="UP000562045">
    <property type="component" value="Unassembled WGS sequence"/>
</dbReference>
<dbReference type="Pfam" id="PF02810">
    <property type="entry name" value="SEC-C"/>
    <property type="match status" value="1"/>
</dbReference>
<dbReference type="InterPro" id="IPR045970">
    <property type="entry name" value="DUF5926"/>
</dbReference>
<protein>
    <submittedName>
        <fullName evidence="4">Topoisomerase II</fullName>
    </submittedName>
</protein>
<keyword evidence="6" id="KW-1185">Reference proteome</keyword>
<evidence type="ECO:0000256" key="1">
    <source>
        <dbReference type="SAM" id="MobiDB-lite"/>
    </source>
</evidence>
<evidence type="ECO:0000313" key="5">
    <source>
        <dbReference type="Proteomes" id="UP000562045"/>
    </source>
</evidence>
<reference evidence="4 6" key="1">
    <citation type="submission" date="2017-06" db="EMBL/GenBank/DDBJ databases">
        <title>Complete Genome Sequence of the Soil Carbazole-Degrading Bacterium Nocardioides aromaticivorans IC177.</title>
        <authorList>
            <person name="Vejarano F."/>
            <person name="Suzuki-Minakuchi C."/>
            <person name="Ohtsubo Y."/>
            <person name="Tsuda M."/>
            <person name="Okada K."/>
            <person name="Nojiri H."/>
        </authorList>
    </citation>
    <scope>NUCLEOTIDE SEQUENCE [LARGE SCALE GENOMIC DNA]</scope>
    <source>
        <strain evidence="4 6">IC177</strain>
    </source>
</reference>
<evidence type="ECO:0000313" key="4">
    <source>
        <dbReference type="EMBL" id="QSR28546.1"/>
    </source>
</evidence>
<evidence type="ECO:0000259" key="2">
    <source>
        <dbReference type="Pfam" id="PF19348"/>
    </source>
</evidence>
<dbReference type="Pfam" id="PF19348">
    <property type="entry name" value="DUF5926"/>
    <property type="match status" value="1"/>
</dbReference>
<evidence type="ECO:0000313" key="6">
    <source>
        <dbReference type="Proteomes" id="UP000662818"/>
    </source>
</evidence>